<evidence type="ECO:0000313" key="2">
    <source>
        <dbReference type="Proteomes" id="UP000325081"/>
    </source>
</evidence>
<reference evidence="2" key="1">
    <citation type="journal article" date="2019" name="Curr. Biol.">
        <title>Genome Sequence of Striga asiatica Provides Insight into the Evolution of Plant Parasitism.</title>
        <authorList>
            <person name="Yoshida S."/>
            <person name="Kim S."/>
            <person name="Wafula E.K."/>
            <person name="Tanskanen J."/>
            <person name="Kim Y.M."/>
            <person name="Honaas L."/>
            <person name="Yang Z."/>
            <person name="Spallek T."/>
            <person name="Conn C.E."/>
            <person name="Ichihashi Y."/>
            <person name="Cheong K."/>
            <person name="Cui S."/>
            <person name="Der J.P."/>
            <person name="Gundlach H."/>
            <person name="Jiao Y."/>
            <person name="Hori C."/>
            <person name="Ishida J.K."/>
            <person name="Kasahara H."/>
            <person name="Kiba T."/>
            <person name="Kim M.S."/>
            <person name="Koo N."/>
            <person name="Laohavisit A."/>
            <person name="Lee Y.H."/>
            <person name="Lumba S."/>
            <person name="McCourt P."/>
            <person name="Mortimer J.C."/>
            <person name="Mutuku J.M."/>
            <person name="Nomura T."/>
            <person name="Sasaki-Sekimoto Y."/>
            <person name="Seto Y."/>
            <person name="Wang Y."/>
            <person name="Wakatake T."/>
            <person name="Sakakibara H."/>
            <person name="Demura T."/>
            <person name="Yamaguchi S."/>
            <person name="Yoneyama K."/>
            <person name="Manabe R.I."/>
            <person name="Nelson D.C."/>
            <person name="Schulman A.H."/>
            <person name="Timko M.P."/>
            <person name="dePamphilis C.W."/>
            <person name="Choi D."/>
            <person name="Shirasu K."/>
        </authorList>
    </citation>
    <scope>NUCLEOTIDE SEQUENCE [LARGE SCALE GENOMIC DNA]</scope>
    <source>
        <strain evidence="2">cv. UVA1</strain>
    </source>
</reference>
<dbReference type="EMBL" id="BKCP01004428">
    <property type="protein sequence ID" value="GER31132.1"/>
    <property type="molecule type" value="Genomic_DNA"/>
</dbReference>
<gene>
    <name evidence="1" type="ORF">STAS_07111</name>
</gene>
<organism evidence="1 2">
    <name type="scientific">Striga asiatica</name>
    <name type="common">Asiatic witchweed</name>
    <name type="synonym">Buchnera asiatica</name>
    <dbReference type="NCBI Taxonomy" id="4170"/>
    <lineage>
        <taxon>Eukaryota</taxon>
        <taxon>Viridiplantae</taxon>
        <taxon>Streptophyta</taxon>
        <taxon>Embryophyta</taxon>
        <taxon>Tracheophyta</taxon>
        <taxon>Spermatophyta</taxon>
        <taxon>Magnoliopsida</taxon>
        <taxon>eudicotyledons</taxon>
        <taxon>Gunneridae</taxon>
        <taxon>Pentapetalae</taxon>
        <taxon>asterids</taxon>
        <taxon>lamiids</taxon>
        <taxon>Lamiales</taxon>
        <taxon>Orobanchaceae</taxon>
        <taxon>Buchnereae</taxon>
        <taxon>Striga</taxon>
    </lineage>
</organism>
<protein>
    <submittedName>
        <fullName evidence="1">F-box/RNI-like superfamily protein</fullName>
    </submittedName>
</protein>
<dbReference type="Proteomes" id="UP000325081">
    <property type="component" value="Unassembled WGS sequence"/>
</dbReference>
<dbReference type="AlphaFoldDB" id="A0A5A7PEJ4"/>
<comment type="caution">
    <text evidence="1">The sequence shown here is derived from an EMBL/GenBank/DDBJ whole genome shotgun (WGS) entry which is preliminary data.</text>
</comment>
<keyword evidence="2" id="KW-1185">Reference proteome</keyword>
<proteinExistence type="predicted"/>
<accession>A0A5A7PEJ4</accession>
<sequence>MCHPWLATTSMFERRALNDLGRAYSSICAAVGYRQVKLEISPFFRKPNLCCAAAPLFRRVALCGHRADLGESWLRADFSALPVSDSTGPKVEITALSSQAPERLPAAVSSSSLGSRHAA</sequence>
<name>A0A5A7PEJ4_STRAF</name>
<evidence type="ECO:0000313" key="1">
    <source>
        <dbReference type="EMBL" id="GER31132.1"/>
    </source>
</evidence>